<keyword evidence="2" id="KW-1185">Reference proteome</keyword>
<proteinExistence type="predicted"/>
<dbReference type="EMBL" id="BAAATJ010000013">
    <property type="protein sequence ID" value="GAA2402188.1"/>
    <property type="molecule type" value="Genomic_DNA"/>
</dbReference>
<accession>A0ABN3IEH2</accession>
<protein>
    <submittedName>
        <fullName evidence="1">Uncharacterized protein</fullName>
    </submittedName>
</protein>
<organism evidence="1 2">
    <name type="scientific">Streptomyces glaucosporus</name>
    <dbReference type="NCBI Taxonomy" id="284044"/>
    <lineage>
        <taxon>Bacteria</taxon>
        <taxon>Bacillati</taxon>
        <taxon>Actinomycetota</taxon>
        <taxon>Actinomycetes</taxon>
        <taxon>Kitasatosporales</taxon>
        <taxon>Streptomycetaceae</taxon>
        <taxon>Streptomyces</taxon>
    </lineage>
</organism>
<reference evidence="1 2" key="1">
    <citation type="journal article" date="2019" name="Int. J. Syst. Evol. Microbiol.">
        <title>The Global Catalogue of Microorganisms (GCM) 10K type strain sequencing project: providing services to taxonomists for standard genome sequencing and annotation.</title>
        <authorList>
            <consortium name="The Broad Institute Genomics Platform"/>
            <consortium name="The Broad Institute Genome Sequencing Center for Infectious Disease"/>
            <person name="Wu L."/>
            <person name="Ma J."/>
        </authorList>
    </citation>
    <scope>NUCLEOTIDE SEQUENCE [LARGE SCALE GENOMIC DNA]</scope>
    <source>
        <strain evidence="1 2">JCM 6921</strain>
    </source>
</reference>
<comment type="caution">
    <text evidence="1">The sequence shown here is derived from an EMBL/GenBank/DDBJ whole genome shotgun (WGS) entry which is preliminary data.</text>
</comment>
<sequence>MGSILFMAKTQQAEETRPDAGAQRRVTKLAKEITAFAKERGGSADGQIAYIGQRGVRLVLVGADGGWGDLVAPSREVAEQAAEKAGVTLHEALDGDLAARIRTGPYEWERMAGIQLGGPRDR</sequence>
<evidence type="ECO:0000313" key="2">
    <source>
        <dbReference type="Proteomes" id="UP001500058"/>
    </source>
</evidence>
<evidence type="ECO:0000313" key="1">
    <source>
        <dbReference type="EMBL" id="GAA2402188.1"/>
    </source>
</evidence>
<dbReference type="Proteomes" id="UP001500058">
    <property type="component" value="Unassembled WGS sequence"/>
</dbReference>
<gene>
    <name evidence="1" type="ORF">GCM10010420_31650</name>
</gene>
<name>A0ABN3IEH2_9ACTN</name>